<name>A0A9P6GV12_9PLEO</name>
<proteinExistence type="predicted"/>
<sequence length="162" mass="18050">MPASASQDYAGNHPASTHYYQRSYMRYLTQDPSTAGNAITMMSILPLNHPRQELFHEDCEQCQHASTDSTRHKPRDLFSASVINLSEPKNRLFILPQRAMFIPHDPKHIRGFYNGDSETFKTQSIHDSSGKLAGHLLLASYQPDIPSAAELSSLAAGSRPPN</sequence>
<protein>
    <submittedName>
        <fullName evidence="1">Uncharacterized protein</fullName>
    </submittedName>
</protein>
<gene>
    <name evidence="1" type="ORF">PMIN01_01485</name>
</gene>
<dbReference type="AlphaFoldDB" id="A0A9P6GV12"/>
<dbReference type="EMBL" id="WJXW01000001">
    <property type="protein sequence ID" value="KAF9741946.1"/>
    <property type="molecule type" value="Genomic_DNA"/>
</dbReference>
<accession>A0A9P6GV12</accession>
<keyword evidence="2" id="KW-1185">Reference proteome</keyword>
<evidence type="ECO:0000313" key="1">
    <source>
        <dbReference type="EMBL" id="KAF9741946.1"/>
    </source>
</evidence>
<organism evidence="1 2">
    <name type="scientific">Paraphaeosphaeria minitans</name>
    <dbReference type="NCBI Taxonomy" id="565426"/>
    <lineage>
        <taxon>Eukaryota</taxon>
        <taxon>Fungi</taxon>
        <taxon>Dikarya</taxon>
        <taxon>Ascomycota</taxon>
        <taxon>Pezizomycotina</taxon>
        <taxon>Dothideomycetes</taxon>
        <taxon>Pleosporomycetidae</taxon>
        <taxon>Pleosporales</taxon>
        <taxon>Massarineae</taxon>
        <taxon>Didymosphaeriaceae</taxon>
        <taxon>Paraphaeosphaeria</taxon>
    </lineage>
</organism>
<evidence type="ECO:0000313" key="2">
    <source>
        <dbReference type="Proteomes" id="UP000756921"/>
    </source>
</evidence>
<reference evidence="1" key="1">
    <citation type="journal article" date="2020" name="Mol. Plant Microbe Interact.">
        <title>Genome Sequence of the Biocontrol Agent Coniothyrium minitans strain Conio (IMI 134523).</title>
        <authorList>
            <person name="Patel D."/>
            <person name="Shittu T.A."/>
            <person name="Baroncelli R."/>
            <person name="Muthumeenakshi S."/>
            <person name="Osborne T.H."/>
            <person name="Janganan T.K."/>
            <person name="Sreenivasaprasad S."/>
        </authorList>
    </citation>
    <scope>NUCLEOTIDE SEQUENCE</scope>
    <source>
        <strain evidence="1">Conio</strain>
    </source>
</reference>
<comment type="caution">
    <text evidence="1">The sequence shown here is derived from an EMBL/GenBank/DDBJ whole genome shotgun (WGS) entry which is preliminary data.</text>
</comment>
<dbReference type="Proteomes" id="UP000756921">
    <property type="component" value="Unassembled WGS sequence"/>
</dbReference>